<evidence type="ECO:0000256" key="6">
    <source>
        <dbReference type="ARBA" id="ARBA00022729"/>
    </source>
</evidence>
<sequence length="329" mass="34212">MDAHKAGAAAILGLGLTCAQAMAQQGIVIYGVLDLGLVADRNAGASALRLESGGHAGPRLGFRGEEDLGGGMSASFALEAQIDVDTGASAFADRAFGSQSWVGLSGPWGGIKAGRMFTPYFGAIATNDPFGAKGPGDATRLFADSGVRMDNTVKYSLPPLNGWYGDLAYAAGESAAGRGALRQVSMDVGYAAGPLNVQLALHDSNDAAGARLARSTLIGGNYDFGPVRAWLVAARSRNDGALDTRDLLLGASMPLGPHTLAAGYVRKADHARANAGASQVAAGYYYYLSRRSNLYLVYSRLRNDSLASYQAMLPGGTRRLATVGMRHVF</sequence>
<dbReference type="GO" id="GO:0006811">
    <property type="term" value="P:monoatomic ion transport"/>
    <property type="evidence" value="ECO:0007669"/>
    <property type="project" value="UniProtKB-KW"/>
</dbReference>
<dbReference type="Pfam" id="PF13609">
    <property type="entry name" value="Porin_4"/>
    <property type="match status" value="1"/>
</dbReference>
<evidence type="ECO:0000256" key="9">
    <source>
        <dbReference type="ARBA" id="ARBA00023136"/>
    </source>
</evidence>
<dbReference type="CDD" id="cd00342">
    <property type="entry name" value="gram_neg_porins"/>
    <property type="match status" value="1"/>
</dbReference>
<keyword evidence="5" id="KW-0812">Transmembrane</keyword>
<dbReference type="PANTHER" id="PTHR34501:SF9">
    <property type="entry name" value="MAJOR OUTER MEMBRANE PROTEIN P.IA"/>
    <property type="match status" value="1"/>
</dbReference>
<dbReference type="SUPFAM" id="SSF56935">
    <property type="entry name" value="Porins"/>
    <property type="match status" value="1"/>
</dbReference>
<dbReference type="PANTHER" id="PTHR34501">
    <property type="entry name" value="PROTEIN YDDL-RELATED"/>
    <property type="match status" value="1"/>
</dbReference>
<dbReference type="AlphaFoldDB" id="A0A1I7EVU4"/>
<accession>A0A1I7EVU4</accession>
<dbReference type="GO" id="GO:0015288">
    <property type="term" value="F:porin activity"/>
    <property type="evidence" value="ECO:0007669"/>
    <property type="project" value="UniProtKB-KW"/>
</dbReference>
<keyword evidence="8" id="KW-0626">Porin</keyword>
<name>A0A1I7EVU4_9BURK</name>
<keyword evidence="13" id="KW-1185">Reference proteome</keyword>
<keyword evidence="9" id="KW-0472">Membrane</keyword>
<evidence type="ECO:0000256" key="3">
    <source>
        <dbReference type="ARBA" id="ARBA00022448"/>
    </source>
</evidence>
<evidence type="ECO:0000256" key="1">
    <source>
        <dbReference type="ARBA" id="ARBA00004571"/>
    </source>
</evidence>
<dbReference type="Proteomes" id="UP000199391">
    <property type="component" value="Unassembled WGS sequence"/>
</dbReference>
<comment type="subcellular location">
    <subcellularLocation>
        <location evidence="1">Cell outer membrane</location>
        <topology evidence="1">Multi-pass membrane protein</topology>
    </subcellularLocation>
</comment>
<evidence type="ECO:0000256" key="10">
    <source>
        <dbReference type="ARBA" id="ARBA00023237"/>
    </source>
</evidence>
<keyword evidence="7" id="KW-0406">Ion transport</keyword>
<evidence type="ECO:0000259" key="11">
    <source>
        <dbReference type="Pfam" id="PF13609"/>
    </source>
</evidence>
<keyword evidence="10" id="KW-0998">Cell outer membrane</keyword>
<keyword evidence="6" id="KW-0732">Signal</keyword>
<organism evidence="12 13">
    <name type="scientific">Pseudoduganella namucuonensis</name>
    <dbReference type="NCBI Taxonomy" id="1035707"/>
    <lineage>
        <taxon>Bacteria</taxon>
        <taxon>Pseudomonadati</taxon>
        <taxon>Pseudomonadota</taxon>
        <taxon>Betaproteobacteria</taxon>
        <taxon>Burkholderiales</taxon>
        <taxon>Oxalobacteraceae</taxon>
        <taxon>Telluria group</taxon>
        <taxon>Pseudoduganella</taxon>
    </lineage>
</organism>
<dbReference type="GO" id="GO:0009279">
    <property type="term" value="C:cell outer membrane"/>
    <property type="evidence" value="ECO:0007669"/>
    <property type="project" value="UniProtKB-SubCell"/>
</dbReference>
<evidence type="ECO:0000256" key="4">
    <source>
        <dbReference type="ARBA" id="ARBA00022452"/>
    </source>
</evidence>
<evidence type="ECO:0000256" key="7">
    <source>
        <dbReference type="ARBA" id="ARBA00023065"/>
    </source>
</evidence>
<keyword evidence="3" id="KW-0813">Transport</keyword>
<dbReference type="InterPro" id="IPR033900">
    <property type="entry name" value="Gram_neg_porin_domain"/>
</dbReference>
<dbReference type="Gene3D" id="2.40.160.10">
    <property type="entry name" value="Porin"/>
    <property type="match status" value="1"/>
</dbReference>
<dbReference type="EMBL" id="FPBO01000001">
    <property type="protein sequence ID" value="SFU28043.1"/>
    <property type="molecule type" value="Genomic_DNA"/>
</dbReference>
<reference evidence="13" key="1">
    <citation type="submission" date="2016-10" db="EMBL/GenBank/DDBJ databases">
        <authorList>
            <person name="Varghese N."/>
            <person name="Submissions S."/>
        </authorList>
    </citation>
    <scope>NUCLEOTIDE SEQUENCE [LARGE SCALE GENOMIC DNA]</scope>
    <source>
        <strain evidence="13">CGMCC 1.11014</strain>
    </source>
</reference>
<evidence type="ECO:0000256" key="8">
    <source>
        <dbReference type="ARBA" id="ARBA00023114"/>
    </source>
</evidence>
<dbReference type="STRING" id="1035707.SAMN05216552_1001170"/>
<feature type="domain" description="Porin" evidence="11">
    <location>
        <begin position="9"/>
        <end position="304"/>
    </location>
</feature>
<keyword evidence="4" id="KW-1134">Transmembrane beta strand</keyword>
<dbReference type="PRINTS" id="PR00184">
    <property type="entry name" value="NEISSPPORIN"/>
</dbReference>
<evidence type="ECO:0000256" key="2">
    <source>
        <dbReference type="ARBA" id="ARBA00011233"/>
    </source>
</evidence>
<dbReference type="InterPro" id="IPR002299">
    <property type="entry name" value="Porin_Neis"/>
</dbReference>
<dbReference type="InterPro" id="IPR023614">
    <property type="entry name" value="Porin_dom_sf"/>
</dbReference>
<dbReference type="GO" id="GO:0046930">
    <property type="term" value="C:pore complex"/>
    <property type="evidence" value="ECO:0007669"/>
    <property type="project" value="UniProtKB-KW"/>
</dbReference>
<evidence type="ECO:0000313" key="13">
    <source>
        <dbReference type="Proteomes" id="UP000199391"/>
    </source>
</evidence>
<evidence type="ECO:0000256" key="5">
    <source>
        <dbReference type="ARBA" id="ARBA00022692"/>
    </source>
</evidence>
<dbReference type="RefSeq" id="WP_177306870.1">
    <property type="nucleotide sequence ID" value="NZ_FPBO01000001.1"/>
</dbReference>
<protein>
    <submittedName>
        <fullName evidence="12">Outer membrane protein (Porin)</fullName>
    </submittedName>
</protein>
<gene>
    <name evidence="12" type="ORF">SAMN05216552_1001170</name>
</gene>
<comment type="subunit">
    <text evidence="2">Homotrimer.</text>
</comment>
<dbReference type="InterPro" id="IPR050298">
    <property type="entry name" value="Gram-neg_bact_OMP"/>
</dbReference>
<proteinExistence type="predicted"/>
<evidence type="ECO:0000313" key="12">
    <source>
        <dbReference type="EMBL" id="SFU28043.1"/>
    </source>
</evidence>